<organism evidence="2 3">
    <name type="scientific">Granulicatella balaenopterae</name>
    <dbReference type="NCBI Taxonomy" id="137733"/>
    <lineage>
        <taxon>Bacteria</taxon>
        <taxon>Bacillati</taxon>
        <taxon>Bacillota</taxon>
        <taxon>Bacilli</taxon>
        <taxon>Lactobacillales</taxon>
        <taxon>Carnobacteriaceae</taxon>
        <taxon>Granulicatella</taxon>
    </lineage>
</organism>
<proteinExistence type="predicted"/>
<accession>A0A1H9LSC3</accession>
<feature type="transmembrane region" description="Helical" evidence="1">
    <location>
        <begin position="111"/>
        <end position="131"/>
    </location>
</feature>
<sequence length="279" mass="31998">MKKIKKMITGFRERLIHKYTKSTKRSVFVYAVLRVMVIIVAIRQLIHGNFEGTFLCAFTLLLFTIPTYLEDSFQITFPSALESIIYIFIFASEILGSIGNFYGLIPFWDTMLHTTNGFICAGIGFSLVYILNDKSAKVTLSPFYVAFVGFCVSMTVGVCWEFYEYAGDRYFAMDMQKDRIVEQVNSVYLNPENTNEAFHIDGIHRVEIFYGEDDVYVIDGGYLDPGINDTMKDLFVNLIGAVTFSTLGYFYLYSKQKYAFLSNFIPVKNEDVEIKTTIE</sequence>
<feature type="transmembrane region" description="Helical" evidence="1">
    <location>
        <begin position="143"/>
        <end position="163"/>
    </location>
</feature>
<evidence type="ECO:0000313" key="2">
    <source>
        <dbReference type="EMBL" id="SER14095.1"/>
    </source>
</evidence>
<reference evidence="2 3" key="1">
    <citation type="submission" date="2016-10" db="EMBL/GenBank/DDBJ databases">
        <authorList>
            <person name="de Groot N.N."/>
        </authorList>
    </citation>
    <scope>NUCLEOTIDE SEQUENCE [LARGE SCALE GENOMIC DNA]</scope>
    <source>
        <strain evidence="2 3">DSM 15827</strain>
    </source>
</reference>
<name>A0A1H9LSC3_9LACT</name>
<keyword evidence="1" id="KW-0812">Transmembrane</keyword>
<dbReference type="EMBL" id="FOGF01000021">
    <property type="protein sequence ID" value="SER14095.1"/>
    <property type="molecule type" value="Genomic_DNA"/>
</dbReference>
<feature type="transmembrane region" description="Helical" evidence="1">
    <location>
        <begin position="27"/>
        <end position="46"/>
    </location>
</feature>
<dbReference type="InterPro" id="IPR014509">
    <property type="entry name" value="YjdF-like"/>
</dbReference>
<keyword evidence="3" id="KW-1185">Reference proteome</keyword>
<gene>
    <name evidence="2" type="ORF">SAMN05421767_12114</name>
</gene>
<dbReference type="STRING" id="137733.SAMN05421767_12114"/>
<keyword evidence="1" id="KW-0472">Membrane</keyword>
<evidence type="ECO:0000256" key="1">
    <source>
        <dbReference type="SAM" id="Phobius"/>
    </source>
</evidence>
<feature type="transmembrane region" description="Helical" evidence="1">
    <location>
        <begin position="81"/>
        <end position="105"/>
    </location>
</feature>
<keyword evidence="1" id="KW-1133">Transmembrane helix</keyword>
<feature type="transmembrane region" description="Helical" evidence="1">
    <location>
        <begin position="234"/>
        <end position="252"/>
    </location>
</feature>
<dbReference type="RefSeq" id="WP_218138925.1">
    <property type="nucleotide sequence ID" value="NZ_FOGF01000021.1"/>
</dbReference>
<dbReference type="Pfam" id="PF09997">
    <property type="entry name" value="DUF2238"/>
    <property type="match status" value="1"/>
</dbReference>
<evidence type="ECO:0000313" key="3">
    <source>
        <dbReference type="Proteomes" id="UP000198556"/>
    </source>
</evidence>
<dbReference type="Proteomes" id="UP000198556">
    <property type="component" value="Unassembled WGS sequence"/>
</dbReference>
<protein>
    <submittedName>
        <fullName evidence="2">Uncharacterized protein</fullName>
    </submittedName>
</protein>
<dbReference type="AlphaFoldDB" id="A0A1H9LSC3"/>